<evidence type="ECO:0000259" key="10">
    <source>
        <dbReference type="PROSITE" id="PS50262"/>
    </source>
</evidence>
<dbReference type="AlphaFoldDB" id="A0A1W0WRD3"/>
<keyword evidence="12" id="KW-1185">Reference proteome</keyword>
<evidence type="ECO:0000256" key="9">
    <source>
        <dbReference type="SAM" id="Phobius"/>
    </source>
</evidence>
<evidence type="ECO:0000256" key="4">
    <source>
        <dbReference type="ARBA" id="ARBA00022989"/>
    </source>
</evidence>
<dbReference type="GO" id="GO:0005886">
    <property type="term" value="C:plasma membrane"/>
    <property type="evidence" value="ECO:0007669"/>
    <property type="project" value="UniProtKB-SubCell"/>
</dbReference>
<keyword evidence="8" id="KW-0807">Transducer</keyword>
<comment type="subcellular location">
    <subcellularLocation>
        <location evidence="1">Cell membrane</location>
        <topology evidence="1">Multi-pass membrane protein</topology>
    </subcellularLocation>
</comment>
<evidence type="ECO:0000256" key="2">
    <source>
        <dbReference type="ARBA" id="ARBA00022475"/>
    </source>
</evidence>
<comment type="caution">
    <text evidence="11">The sequence shown here is derived from an EMBL/GenBank/DDBJ whole genome shotgun (WGS) entry which is preliminary data.</text>
</comment>
<feature type="transmembrane region" description="Helical" evidence="9">
    <location>
        <begin position="109"/>
        <end position="136"/>
    </location>
</feature>
<reference evidence="12" key="1">
    <citation type="submission" date="2017-01" db="EMBL/GenBank/DDBJ databases">
        <title>Comparative genomics of anhydrobiosis in the tardigrade Hypsibius dujardini.</title>
        <authorList>
            <person name="Yoshida Y."/>
            <person name="Koutsovoulos G."/>
            <person name="Laetsch D."/>
            <person name="Stevens L."/>
            <person name="Kumar S."/>
            <person name="Horikawa D."/>
            <person name="Ishino K."/>
            <person name="Komine S."/>
            <person name="Tomita M."/>
            <person name="Blaxter M."/>
            <person name="Arakawa K."/>
        </authorList>
    </citation>
    <scope>NUCLEOTIDE SEQUENCE [LARGE SCALE GENOMIC DNA]</scope>
    <source>
        <strain evidence="12">Z151</strain>
    </source>
</reference>
<keyword evidence="5" id="KW-0297">G-protein coupled receptor</keyword>
<dbReference type="GO" id="GO:0004930">
    <property type="term" value="F:G protein-coupled receptor activity"/>
    <property type="evidence" value="ECO:0007669"/>
    <property type="project" value="UniProtKB-KW"/>
</dbReference>
<feature type="transmembrane region" description="Helical" evidence="9">
    <location>
        <begin position="251"/>
        <end position="271"/>
    </location>
</feature>
<dbReference type="Gene3D" id="1.20.1070.10">
    <property type="entry name" value="Rhodopsin 7-helix transmembrane proteins"/>
    <property type="match status" value="1"/>
</dbReference>
<keyword evidence="6 9" id="KW-0472">Membrane</keyword>
<sequence length="343" mass="38483">MANFTNSSEVPGNWTVHPEVRPSDVAIAVWLAFTLTLCGLAVLSNIGMQVVTFARSTAPSPIKLLVANLCMTYLLSALIFAPVSALRMYYRYQDVQFPTGFCRYFHSCYVVVIVVSFWTNACLAINRLVAICLPLMYRDLMTTQITKWMVALTWIISVILLLPTMFGVGGVYDNPGGTEIVSVCFFTITSPYGNLVMNVYASAIPIVIVAVAATTVTVKTVVAKIRRRRVVERLQADVQVESRLLQRRLHIAKMLLLSFGIFLLCSAPVPLEMMSLNVRALIGRVPMLREWTRCISLLEYALNPIIFFSMNHDYSNSFAILRQRWITSISGRTSRSVWPSLVF</sequence>
<evidence type="ECO:0000256" key="7">
    <source>
        <dbReference type="ARBA" id="ARBA00023170"/>
    </source>
</evidence>
<keyword evidence="3 9" id="KW-0812">Transmembrane</keyword>
<feature type="transmembrane region" description="Helical" evidence="9">
    <location>
        <begin position="64"/>
        <end position="89"/>
    </location>
</feature>
<accession>A0A1W0WRD3</accession>
<dbReference type="Pfam" id="PF00001">
    <property type="entry name" value="7tm_1"/>
    <property type="match status" value="1"/>
</dbReference>
<gene>
    <name evidence="11" type="ORF">BV898_08213</name>
</gene>
<evidence type="ECO:0000256" key="5">
    <source>
        <dbReference type="ARBA" id="ARBA00023040"/>
    </source>
</evidence>
<dbReference type="EMBL" id="MTYJ01000057">
    <property type="protein sequence ID" value="OQV17756.1"/>
    <property type="molecule type" value="Genomic_DNA"/>
</dbReference>
<dbReference type="SUPFAM" id="SSF81321">
    <property type="entry name" value="Family A G protein-coupled receptor-like"/>
    <property type="match status" value="1"/>
</dbReference>
<dbReference type="CDD" id="cd00637">
    <property type="entry name" value="7tm_classA_rhodopsin-like"/>
    <property type="match status" value="1"/>
</dbReference>
<dbReference type="PANTHER" id="PTHR24249">
    <property type="entry name" value="HISTAMINE RECEPTOR-RELATED G-PROTEIN COUPLED RECEPTOR"/>
    <property type="match status" value="1"/>
</dbReference>
<evidence type="ECO:0000313" key="12">
    <source>
        <dbReference type="Proteomes" id="UP000192578"/>
    </source>
</evidence>
<evidence type="ECO:0000256" key="8">
    <source>
        <dbReference type="ARBA" id="ARBA00023224"/>
    </source>
</evidence>
<evidence type="ECO:0000313" key="11">
    <source>
        <dbReference type="EMBL" id="OQV17756.1"/>
    </source>
</evidence>
<dbReference type="PROSITE" id="PS50262">
    <property type="entry name" value="G_PROTEIN_RECEP_F1_2"/>
    <property type="match status" value="1"/>
</dbReference>
<feature type="domain" description="G-protein coupled receptors family 1 profile" evidence="10">
    <location>
        <begin position="44"/>
        <end position="307"/>
    </location>
</feature>
<dbReference type="InterPro" id="IPR050569">
    <property type="entry name" value="TAAR"/>
</dbReference>
<evidence type="ECO:0000256" key="3">
    <source>
        <dbReference type="ARBA" id="ARBA00022692"/>
    </source>
</evidence>
<dbReference type="Proteomes" id="UP000192578">
    <property type="component" value="Unassembled WGS sequence"/>
</dbReference>
<name>A0A1W0WRD3_HYPEX</name>
<keyword evidence="4 9" id="KW-1133">Transmembrane helix</keyword>
<evidence type="ECO:0000256" key="1">
    <source>
        <dbReference type="ARBA" id="ARBA00004651"/>
    </source>
</evidence>
<protein>
    <recommendedName>
        <fullName evidence="10">G-protein coupled receptors family 1 profile domain-containing protein</fullName>
    </recommendedName>
</protein>
<feature type="transmembrane region" description="Helical" evidence="9">
    <location>
        <begin position="148"/>
        <end position="172"/>
    </location>
</feature>
<dbReference type="OrthoDB" id="9445642at2759"/>
<proteinExistence type="predicted"/>
<evidence type="ECO:0000256" key="6">
    <source>
        <dbReference type="ARBA" id="ARBA00023136"/>
    </source>
</evidence>
<keyword evidence="7" id="KW-0675">Receptor</keyword>
<organism evidence="11 12">
    <name type="scientific">Hypsibius exemplaris</name>
    <name type="common">Freshwater tardigrade</name>
    <dbReference type="NCBI Taxonomy" id="2072580"/>
    <lineage>
        <taxon>Eukaryota</taxon>
        <taxon>Metazoa</taxon>
        <taxon>Ecdysozoa</taxon>
        <taxon>Tardigrada</taxon>
        <taxon>Eutardigrada</taxon>
        <taxon>Parachela</taxon>
        <taxon>Hypsibioidea</taxon>
        <taxon>Hypsibiidae</taxon>
        <taxon>Hypsibius</taxon>
    </lineage>
</organism>
<dbReference type="InterPro" id="IPR017452">
    <property type="entry name" value="GPCR_Rhodpsn_7TM"/>
</dbReference>
<feature type="transmembrane region" description="Helical" evidence="9">
    <location>
        <begin position="199"/>
        <end position="222"/>
    </location>
</feature>
<dbReference type="InterPro" id="IPR000276">
    <property type="entry name" value="GPCR_Rhodpsn"/>
</dbReference>
<dbReference type="PRINTS" id="PR00237">
    <property type="entry name" value="GPCRRHODOPSN"/>
</dbReference>
<keyword evidence="2" id="KW-1003">Cell membrane</keyword>
<feature type="transmembrane region" description="Helical" evidence="9">
    <location>
        <begin position="25"/>
        <end position="43"/>
    </location>
</feature>